<keyword evidence="7 11" id="KW-0315">Glutamine amidotransferase</keyword>
<feature type="binding site" evidence="11">
    <location>
        <position position="309"/>
    </location>
    <ligand>
        <name>L-glutamine</name>
        <dbReference type="ChEBI" id="CHEBI:58359"/>
    </ligand>
</feature>
<dbReference type="UniPathway" id="UPA00070">
    <property type="reaction ID" value="UER00115"/>
</dbReference>
<reference evidence="13 14" key="1">
    <citation type="submission" date="2019-03" db="EMBL/GenBank/DDBJ databases">
        <title>Genome Sequencing and Assembly of Various Microbes Isolated from Partially Reclaimed Soil and Acid Mine Drainage (AMD) Site.</title>
        <authorList>
            <person name="Steinbock B."/>
            <person name="Bechtold R."/>
            <person name="Sevigny J.L."/>
            <person name="Thomas D."/>
            <person name="Cuthill L.R."/>
            <person name="Aveiro Johannsen E.J."/>
            <person name="Thomas K."/>
            <person name="Ghosh A."/>
        </authorList>
    </citation>
    <scope>NUCLEOTIDE SEQUENCE [LARGE SCALE GENOMIC DNA]</scope>
    <source>
        <strain evidence="13 14">F-B2</strain>
    </source>
</reference>
<keyword evidence="11" id="KW-0055">Arginine biosynthesis</keyword>
<comment type="function">
    <text evidence="11">Small subunit of the glutamine-dependent carbamoyl phosphate synthetase (CPSase). CPSase catalyzes the formation of carbamoyl phosphate from the ammonia moiety of glutamine, carbonate, and phosphate donated by ATP, constituting the first step of 2 biosynthetic pathways, one leading to arginine and/or urea and the other to pyrimidine nucleotides. The small subunit (glutamine amidotransferase) binds and cleaves glutamine to supply the large subunit with the substrate ammonia.</text>
</comment>
<feature type="active site" evidence="11">
    <location>
        <position position="356"/>
    </location>
</feature>
<dbReference type="InterPro" id="IPR017926">
    <property type="entry name" value="GATASE"/>
</dbReference>
<keyword evidence="11" id="KW-0028">Amino-acid biosynthesis</keyword>
<keyword evidence="4 11" id="KW-0436">Ligase</keyword>
<feature type="binding site" evidence="11">
    <location>
        <position position="238"/>
    </location>
    <ligand>
        <name>L-glutamine</name>
        <dbReference type="ChEBI" id="CHEBI:58359"/>
    </ligand>
</feature>
<protein>
    <recommendedName>
        <fullName evidence="11">Carbamoyl phosphate synthase small chain</fullName>
        <ecNumber evidence="11">6.3.5.5</ecNumber>
    </recommendedName>
    <alternativeName>
        <fullName evidence="11">Carbamoyl phosphate synthetase glutamine chain</fullName>
    </alternativeName>
</protein>
<feature type="region of interest" description="CPSase" evidence="11">
    <location>
        <begin position="1"/>
        <end position="188"/>
    </location>
</feature>
<comment type="similarity">
    <text evidence="3 11">Belongs to the CarA family.</text>
</comment>
<dbReference type="AlphaFoldDB" id="A0A4R5YEF1"/>
<evidence type="ECO:0000256" key="10">
    <source>
        <dbReference type="ARBA" id="ARBA00049285"/>
    </source>
</evidence>
<evidence type="ECO:0000313" key="13">
    <source>
        <dbReference type="EMBL" id="TDL43482.1"/>
    </source>
</evidence>
<comment type="pathway">
    <text evidence="2 11">Amino-acid biosynthesis; L-arginine biosynthesis; carbamoyl phosphate from bicarbonate: step 1/1.</text>
</comment>
<organism evidence="13 14">
    <name type="scientific">Microbacterium oleivorans</name>
    <dbReference type="NCBI Taxonomy" id="273677"/>
    <lineage>
        <taxon>Bacteria</taxon>
        <taxon>Bacillati</taxon>
        <taxon>Actinomycetota</taxon>
        <taxon>Actinomycetes</taxon>
        <taxon>Micrococcales</taxon>
        <taxon>Microbacteriaceae</taxon>
        <taxon>Microbacterium</taxon>
    </lineage>
</organism>
<keyword evidence="5 11" id="KW-0547">Nucleotide-binding</keyword>
<dbReference type="Gene3D" id="3.40.50.880">
    <property type="match status" value="1"/>
</dbReference>
<dbReference type="Proteomes" id="UP000295633">
    <property type="component" value="Unassembled WGS sequence"/>
</dbReference>
<dbReference type="PROSITE" id="PS51273">
    <property type="entry name" value="GATASE_TYPE_1"/>
    <property type="match status" value="1"/>
</dbReference>
<dbReference type="PANTHER" id="PTHR43418">
    <property type="entry name" value="MULTIFUNCTIONAL TRYPTOPHAN BIOSYNTHESIS PROTEIN-RELATED"/>
    <property type="match status" value="1"/>
</dbReference>
<dbReference type="NCBIfam" id="NF009475">
    <property type="entry name" value="PRK12838.1"/>
    <property type="match status" value="1"/>
</dbReference>
<dbReference type="InterPro" id="IPR002474">
    <property type="entry name" value="CarbamoylP_synth_ssu_N"/>
</dbReference>
<dbReference type="GO" id="GO:0004359">
    <property type="term" value="F:glutaminase activity"/>
    <property type="evidence" value="ECO:0007669"/>
    <property type="project" value="RHEA"/>
</dbReference>
<dbReference type="InterPro" id="IPR006274">
    <property type="entry name" value="CarbamoylP_synth_ssu"/>
</dbReference>
<evidence type="ECO:0000256" key="6">
    <source>
        <dbReference type="ARBA" id="ARBA00022840"/>
    </source>
</evidence>
<dbReference type="InterPro" id="IPR036480">
    <property type="entry name" value="CarbP_synth_ssu_N_sf"/>
</dbReference>
<dbReference type="EC" id="6.3.5.5" evidence="11"/>
<evidence type="ECO:0000256" key="2">
    <source>
        <dbReference type="ARBA" id="ARBA00005077"/>
    </source>
</evidence>
<feature type="domain" description="Carbamoyl-phosphate synthase small subunit N-terminal" evidence="12">
    <location>
        <begin position="10"/>
        <end position="140"/>
    </location>
</feature>
<dbReference type="GO" id="GO:0006526">
    <property type="term" value="P:L-arginine biosynthetic process"/>
    <property type="evidence" value="ECO:0007669"/>
    <property type="project" value="UniProtKB-UniRule"/>
</dbReference>
<dbReference type="GO" id="GO:0006207">
    <property type="term" value="P:'de novo' pyrimidine nucleobase biosynthetic process"/>
    <property type="evidence" value="ECO:0007669"/>
    <property type="project" value="InterPro"/>
</dbReference>
<evidence type="ECO:0000256" key="3">
    <source>
        <dbReference type="ARBA" id="ARBA00007800"/>
    </source>
</evidence>
<evidence type="ECO:0000256" key="8">
    <source>
        <dbReference type="ARBA" id="ARBA00022975"/>
    </source>
</evidence>
<evidence type="ECO:0000259" key="12">
    <source>
        <dbReference type="SMART" id="SM01097"/>
    </source>
</evidence>
<feature type="binding site" evidence="11">
    <location>
        <position position="54"/>
    </location>
    <ligand>
        <name>L-glutamine</name>
        <dbReference type="ChEBI" id="CHEBI:58359"/>
    </ligand>
</feature>
<feature type="active site" evidence="11">
    <location>
        <position position="358"/>
    </location>
</feature>
<dbReference type="HAMAP" id="MF_01209">
    <property type="entry name" value="CPSase_S_chain"/>
    <property type="match status" value="1"/>
</dbReference>
<evidence type="ECO:0000313" key="14">
    <source>
        <dbReference type="Proteomes" id="UP000295633"/>
    </source>
</evidence>
<feature type="binding site" evidence="11">
    <location>
        <position position="308"/>
    </location>
    <ligand>
        <name>L-glutamine</name>
        <dbReference type="ChEBI" id="CHEBI:58359"/>
    </ligand>
</feature>
<dbReference type="InterPro" id="IPR029062">
    <property type="entry name" value="Class_I_gatase-like"/>
</dbReference>
<dbReference type="PRINTS" id="PR00099">
    <property type="entry name" value="CPSGATASE"/>
</dbReference>
<comment type="caution">
    <text evidence="13">The sequence shown here is derived from an EMBL/GenBank/DDBJ whole genome shotgun (WGS) entry which is preliminary data.</text>
</comment>
<dbReference type="PANTHER" id="PTHR43418:SF7">
    <property type="entry name" value="CARBAMOYL-PHOSPHATE SYNTHASE SMALL CHAIN"/>
    <property type="match status" value="1"/>
</dbReference>
<feature type="active site" description="Nucleophile" evidence="11">
    <location>
        <position position="264"/>
    </location>
</feature>
<evidence type="ECO:0000256" key="11">
    <source>
        <dbReference type="HAMAP-Rule" id="MF_01209"/>
    </source>
</evidence>
<proteinExistence type="inferred from homology"/>
<dbReference type="EMBL" id="SMZX01000002">
    <property type="protein sequence ID" value="TDL43482.1"/>
    <property type="molecule type" value="Genomic_DNA"/>
</dbReference>
<evidence type="ECO:0000256" key="4">
    <source>
        <dbReference type="ARBA" id="ARBA00022598"/>
    </source>
</evidence>
<dbReference type="SUPFAM" id="SSF52317">
    <property type="entry name" value="Class I glutamine amidotransferase-like"/>
    <property type="match status" value="1"/>
</dbReference>
<dbReference type="PRINTS" id="PR00096">
    <property type="entry name" value="GATASE"/>
</dbReference>
<feature type="binding site" evidence="11">
    <location>
        <position position="268"/>
    </location>
    <ligand>
        <name>L-glutamine</name>
        <dbReference type="ChEBI" id="CHEBI:58359"/>
    </ligand>
</feature>
<dbReference type="GO" id="GO:0005524">
    <property type="term" value="F:ATP binding"/>
    <property type="evidence" value="ECO:0007669"/>
    <property type="project" value="UniProtKB-UniRule"/>
</dbReference>
<dbReference type="Pfam" id="PF00988">
    <property type="entry name" value="CPSase_sm_chain"/>
    <property type="match status" value="1"/>
</dbReference>
<dbReference type="SUPFAM" id="SSF52021">
    <property type="entry name" value="Carbamoyl phosphate synthetase, small subunit N-terminal domain"/>
    <property type="match status" value="1"/>
</dbReference>
<comment type="subunit">
    <text evidence="11">Composed of two chains; the small (or glutamine) chain promotes the hydrolysis of glutamine to ammonia, which is used by the large (or ammonia) chain to synthesize carbamoyl phosphate. Tetramer of heterodimers (alpha,beta)4.</text>
</comment>
<dbReference type="InterPro" id="IPR035686">
    <property type="entry name" value="CPSase_GATase1"/>
</dbReference>
<dbReference type="UniPathway" id="UPA00068">
    <property type="reaction ID" value="UER00171"/>
</dbReference>
<dbReference type="FunFam" id="3.50.30.20:FF:000001">
    <property type="entry name" value="Carbamoyl-phosphate synthase small chain"/>
    <property type="match status" value="1"/>
</dbReference>
<dbReference type="RefSeq" id="WP_091353575.1">
    <property type="nucleotide sequence ID" value="NZ_SMZX01000002.1"/>
</dbReference>
<dbReference type="GO" id="GO:0044205">
    <property type="term" value="P:'de novo' UMP biosynthetic process"/>
    <property type="evidence" value="ECO:0007669"/>
    <property type="project" value="UniProtKB-UniRule"/>
</dbReference>
<dbReference type="SMART" id="SM01097">
    <property type="entry name" value="CPSase_sm_chain"/>
    <property type="match status" value="1"/>
</dbReference>
<dbReference type="InterPro" id="IPR050472">
    <property type="entry name" value="Anth_synth/Amidotransfase"/>
</dbReference>
<evidence type="ECO:0000256" key="7">
    <source>
        <dbReference type="ARBA" id="ARBA00022962"/>
    </source>
</evidence>
<evidence type="ECO:0000256" key="5">
    <source>
        <dbReference type="ARBA" id="ARBA00022741"/>
    </source>
</evidence>
<comment type="catalytic activity">
    <reaction evidence="9 11">
        <text>hydrogencarbonate + L-glutamine + 2 ATP + H2O = carbamoyl phosphate + L-glutamate + 2 ADP + phosphate + 2 H(+)</text>
        <dbReference type="Rhea" id="RHEA:18633"/>
        <dbReference type="ChEBI" id="CHEBI:15377"/>
        <dbReference type="ChEBI" id="CHEBI:15378"/>
        <dbReference type="ChEBI" id="CHEBI:17544"/>
        <dbReference type="ChEBI" id="CHEBI:29985"/>
        <dbReference type="ChEBI" id="CHEBI:30616"/>
        <dbReference type="ChEBI" id="CHEBI:43474"/>
        <dbReference type="ChEBI" id="CHEBI:58228"/>
        <dbReference type="ChEBI" id="CHEBI:58359"/>
        <dbReference type="ChEBI" id="CHEBI:456216"/>
        <dbReference type="EC" id="6.3.5.5"/>
    </reaction>
</comment>
<keyword evidence="6 11" id="KW-0067">ATP-binding</keyword>
<sequence length="386" mass="41292">MSIQKFQAPEPAVLVLEDGTRHPGHAYGARGTTLGEVVFATAMTGYQETITDPSYAGQIVLQTAPHIGNTGMNGEDHESRRIWVSGYVVRDPSRIVSNWRADHSLEDALVRDGIVGISGIDTRAVTRVLRSAGSMRGGVFSGDDAALSDDEQLRIVREAPEMSGQNLSADVSVPAAQVTPAVGEKIGNLAILDLGVKQATVNNLAARGFEVHVLPQTISFADIQAVDPVAVFYSNGPGDPAASDRHVALLREVLDARLPFFGICFGNQLFGRALGFGTYKLPFGHRGINQPVLDKTTGRVEITAHNHGFAVDAPIEGVIDSPNGYGRVEVSHVGLNDNVVEGLRALDLPAFSVQYHPEAAAGPHDANYLFDRFRDLVVATQETKNA</sequence>
<dbReference type="Pfam" id="PF00117">
    <property type="entry name" value="GATase"/>
    <property type="match status" value="1"/>
</dbReference>
<dbReference type="GO" id="GO:0006541">
    <property type="term" value="P:glutamine metabolic process"/>
    <property type="evidence" value="ECO:0007669"/>
    <property type="project" value="InterPro"/>
</dbReference>
<evidence type="ECO:0000256" key="1">
    <source>
        <dbReference type="ARBA" id="ARBA00004812"/>
    </source>
</evidence>
<keyword evidence="8 11" id="KW-0665">Pyrimidine biosynthesis</keyword>
<comment type="catalytic activity">
    <reaction evidence="10 11">
        <text>L-glutamine + H2O = L-glutamate + NH4(+)</text>
        <dbReference type="Rhea" id="RHEA:15889"/>
        <dbReference type="ChEBI" id="CHEBI:15377"/>
        <dbReference type="ChEBI" id="CHEBI:28938"/>
        <dbReference type="ChEBI" id="CHEBI:29985"/>
        <dbReference type="ChEBI" id="CHEBI:58359"/>
    </reaction>
</comment>
<dbReference type="Gene3D" id="3.50.30.20">
    <property type="entry name" value="Carbamoyl-phosphate synthase small subunit, N-terminal domain"/>
    <property type="match status" value="1"/>
</dbReference>
<accession>A0A4R5YEF1</accession>
<comment type="pathway">
    <text evidence="1 11">Pyrimidine metabolism; UMP biosynthesis via de novo pathway; (S)-dihydroorotate from bicarbonate: step 1/3.</text>
</comment>
<dbReference type="NCBIfam" id="TIGR01368">
    <property type="entry name" value="CPSaseIIsmall"/>
    <property type="match status" value="1"/>
</dbReference>
<gene>
    <name evidence="11 13" type="primary">carA</name>
    <name evidence="13" type="ORF">E2R54_09670</name>
</gene>
<name>A0A4R5YEF1_9MICO</name>
<dbReference type="GO" id="GO:0004088">
    <property type="term" value="F:carbamoyl-phosphate synthase (glutamine-hydrolyzing) activity"/>
    <property type="evidence" value="ECO:0007669"/>
    <property type="project" value="UniProtKB-UniRule"/>
</dbReference>
<feature type="binding site" evidence="11">
    <location>
        <position position="265"/>
    </location>
    <ligand>
        <name>L-glutamine</name>
        <dbReference type="ChEBI" id="CHEBI:58359"/>
    </ligand>
</feature>
<feature type="binding site" evidence="11">
    <location>
        <position position="236"/>
    </location>
    <ligand>
        <name>L-glutamine</name>
        <dbReference type="ChEBI" id="CHEBI:58359"/>
    </ligand>
</feature>
<feature type="binding site" evidence="11">
    <location>
        <position position="306"/>
    </location>
    <ligand>
        <name>L-glutamine</name>
        <dbReference type="ChEBI" id="CHEBI:58359"/>
    </ligand>
</feature>
<dbReference type="STRING" id="273677.BW34_00371"/>
<evidence type="ECO:0000256" key="9">
    <source>
        <dbReference type="ARBA" id="ARBA00048816"/>
    </source>
</evidence>
<dbReference type="CDD" id="cd01744">
    <property type="entry name" value="GATase1_CPSase"/>
    <property type="match status" value="1"/>
</dbReference>